<feature type="transmembrane region" description="Helical" evidence="9">
    <location>
        <begin position="502"/>
        <end position="524"/>
    </location>
</feature>
<proteinExistence type="inferred from homology"/>
<organism evidence="12 13">
    <name type="scientific">Diacronema lutheri</name>
    <name type="common">Unicellular marine alga</name>
    <name type="synonym">Monochrysis lutheri</name>
    <dbReference type="NCBI Taxonomy" id="2081491"/>
    <lineage>
        <taxon>Eukaryota</taxon>
        <taxon>Haptista</taxon>
        <taxon>Haptophyta</taxon>
        <taxon>Pavlovophyceae</taxon>
        <taxon>Pavlovales</taxon>
        <taxon>Pavlovaceae</taxon>
        <taxon>Diacronema</taxon>
    </lineage>
</organism>
<keyword evidence="5 9" id="KW-0472">Membrane</keyword>
<evidence type="ECO:0000259" key="11">
    <source>
        <dbReference type="Pfam" id="PF20519"/>
    </source>
</evidence>
<dbReference type="EMBL" id="JAGTXO010000025">
    <property type="protein sequence ID" value="KAG8461478.1"/>
    <property type="molecule type" value="Genomic_DNA"/>
</dbReference>
<evidence type="ECO:0000256" key="6">
    <source>
        <dbReference type="ARBA" id="ARBA00023180"/>
    </source>
</evidence>
<dbReference type="PANTHER" id="PTHR10877">
    <property type="entry name" value="POLYCYSTIN FAMILY MEMBER"/>
    <property type="match status" value="1"/>
</dbReference>
<evidence type="ECO:0000259" key="10">
    <source>
        <dbReference type="Pfam" id="PF08016"/>
    </source>
</evidence>
<feature type="binding site" evidence="7">
    <location>
        <position position="618"/>
    </location>
    <ligand>
        <name>Ca(2+)</name>
        <dbReference type="ChEBI" id="CHEBI:29108"/>
        <label>2</label>
    </ligand>
</feature>
<feature type="domain" description="Polycystin cation channel PKD1/PKD2" evidence="10">
    <location>
        <begin position="318"/>
        <end position="531"/>
    </location>
</feature>
<dbReference type="InterPro" id="IPR013122">
    <property type="entry name" value="PKD1_2_channel"/>
</dbReference>
<keyword evidence="13" id="KW-1185">Reference proteome</keyword>
<keyword evidence="7" id="KW-0479">Metal-binding</keyword>
<keyword evidence="7" id="KW-0109">Calcium transport</keyword>
<evidence type="ECO:0000313" key="13">
    <source>
        <dbReference type="Proteomes" id="UP000751190"/>
    </source>
</evidence>
<protein>
    <recommendedName>
        <fullName evidence="14">Polycystin cation channel PKD1/PKD2 domain-containing protein</fullName>
    </recommendedName>
</protein>
<feature type="disulfide bond" evidence="8">
    <location>
        <begin position="171"/>
        <end position="184"/>
    </location>
</feature>
<dbReference type="AlphaFoldDB" id="A0A8J5X821"/>
<sequence>MKRSDTRPSAAERTGTRGNLAASFNLARSASTDKLLELKLRAERAAGQLEEADEVEAGFRAALLEIALYVFFVVIFGIVTWLSAIDVAYPYASKIDGVISGDPPASLRDVYQESQFWAYLEDTFVPNVFVTTDYNDSPLDPSRLGYVLDVDKIIGSVRLEQKRVKDDRTLCPIPPVYASLIDTCYPRIRSELDVSAEVYGPEDRFTSTATGFFADFGGQRFVQDLPNDASVDDVIATLRSLRKDSWIDAQTREVRVIFTVYNPAADLFCNVQLFFHFAHTGGIRVEASFRTISMLRQWLLLTPTRTFFPPELRHQLLFALELSFLLMVLAMVVAEVRQLARLGWFAYISSVWNVIDLFNLSLFIIFFFFRFFFVALTSLLDFRPSPSTYSEFRYMAGLVYQSQNLTAFNCVLTYIKMFKYLQFSTRLSQLTHTLTEASEDLAGFIFMFLLVFMAYAFSFHMAFGMDVSSFQDFTNSFFTLFLIILGDFNFEQLRLANDLLGPLLFISYIVIVYLILFNMFLAIIGEAYVRVKEKTSAFEDPFIRNIRAGLSSRKQRRLRKLEKAIGDAAGEGDRVVTARDIREIEVELREILGDAEADAIMLKIAQEDELGGSIPQDELATLMSRIVESREKLEREMRQQQAVDLTRQLPEEIEAKDPAFALRVSAAKAARDKIEQIELNQKNLFDSIHSSQKAVMLKISSLTDTMEMIGSKLATLKAVQRR</sequence>
<dbReference type="GO" id="GO:0005509">
    <property type="term" value="F:calcium ion binding"/>
    <property type="evidence" value="ECO:0007669"/>
    <property type="project" value="InterPro"/>
</dbReference>
<evidence type="ECO:0000256" key="9">
    <source>
        <dbReference type="SAM" id="Phobius"/>
    </source>
</evidence>
<evidence type="ECO:0000256" key="5">
    <source>
        <dbReference type="ARBA" id="ARBA00023136"/>
    </source>
</evidence>
<dbReference type="Proteomes" id="UP000751190">
    <property type="component" value="Unassembled WGS sequence"/>
</dbReference>
<evidence type="ECO:0000256" key="4">
    <source>
        <dbReference type="ARBA" id="ARBA00022989"/>
    </source>
</evidence>
<evidence type="ECO:0008006" key="14">
    <source>
        <dbReference type="Google" id="ProtNLM"/>
    </source>
</evidence>
<accession>A0A8J5X821</accession>
<dbReference type="OrthoDB" id="444119at2759"/>
<evidence type="ECO:0000256" key="8">
    <source>
        <dbReference type="PIRSR" id="PIRSR603915-2"/>
    </source>
</evidence>
<dbReference type="OMA" id="MVDFWKF"/>
<keyword evidence="7" id="KW-0406">Ion transport</keyword>
<evidence type="ECO:0000313" key="12">
    <source>
        <dbReference type="EMBL" id="KAG8461478.1"/>
    </source>
</evidence>
<feature type="transmembrane region" description="Helical" evidence="9">
    <location>
        <begin position="400"/>
        <end position="421"/>
    </location>
</feature>
<dbReference type="Gene3D" id="1.10.287.70">
    <property type="match status" value="1"/>
</dbReference>
<evidence type="ECO:0000256" key="3">
    <source>
        <dbReference type="ARBA" id="ARBA00022692"/>
    </source>
</evidence>
<keyword evidence="3 9" id="KW-0812">Transmembrane</keyword>
<keyword evidence="6" id="KW-0325">Glycoprotein</keyword>
<dbReference type="GO" id="GO:0016020">
    <property type="term" value="C:membrane"/>
    <property type="evidence" value="ECO:0007669"/>
    <property type="project" value="UniProtKB-SubCell"/>
</dbReference>
<keyword evidence="7" id="KW-0407">Ion channel</keyword>
<gene>
    <name evidence="12" type="ORF">KFE25_001082</name>
</gene>
<feature type="domain" description="Polycystin" evidence="11">
    <location>
        <begin position="108"/>
        <end position="295"/>
    </location>
</feature>
<dbReference type="InterPro" id="IPR051223">
    <property type="entry name" value="Polycystin"/>
</dbReference>
<evidence type="ECO:0000256" key="1">
    <source>
        <dbReference type="ARBA" id="ARBA00004141"/>
    </source>
</evidence>
<comment type="caution">
    <text evidence="12">The sequence shown here is derived from an EMBL/GenBank/DDBJ whole genome shotgun (WGS) entry which is preliminary data.</text>
</comment>
<feature type="transmembrane region" description="Helical" evidence="9">
    <location>
        <begin position="441"/>
        <end position="461"/>
    </location>
</feature>
<dbReference type="PANTHER" id="PTHR10877:SF183">
    <property type="entry name" value="AT14535P-RELATED"/>
    <property type="match status" value="1"/>
</dbReference>
<feature type="transmembrane region" description="Helical" evidence="9">
    <location>
        <begin position="316"/>
        <end position="336"/>
    </location>
</feature>
<dbReference type="Pfam" id="PF20519">
    <property type="entry name" value="Polycystin_dom"/>
    <property type="match status" value="1"/>
</dbReference>
<dbReference type="Pfam" id="PF08016">
    <property type="entry name" value="PKD_channel"/>
    <property type="match status" value="1"/>
</dbReference>
<dbReference type="GO" id="GO:0005262">
    <property type="term" value="F:calcium channel activity"/>
    <property type="evidence" value="ECO:0007669"/>
    <property type="project" value="UniProtKB-KW"/>
</dbReference>
<keyword evidence="7" id="KW-0107">Calcium channel</keyword>
<dbReference type="InterPro" id="IPR003915">
    <property type="entry name" value="PKD_2"/>
</dbReference>
<name>A0A8J5X821_DIALT</name>
<feature type="transmembrane region" description="Helical" evidence="9">
    <location>
        <begin position="473"/>
        <end position="490"/>
    </location>
</feature>
<keyword evidence="7" id="KW-0106">Calcium</keyword>
<feature type="transmembrane region" description="Helical" evidence="9">
    <location>
        <begin position="66"/>
        <end position="84"/>
    </location>
</feature>
<keyword evidence="4 9" id="KW-1133">Transmembrane helix</keyword>
<comment type="similarity">
    <text evidence="2">Belongs to the polycystin family.</text>
</comment>
<dbReference type="FunFam" id="1.10.287.70:FF:000086">
    <property type="entry name" value="Polycystic kidney disease 2"/>
    <property type="match status" value="1"/>
</dbReference>
<reference evidence="12" key="1">
    <citation type="submission" date="2021-05" db="EMBL/GenBank/DDBJ databases">
        <title>The genome of the haptophyte Pavlova lutheri (Diacronema luteri, Pavlovales) - a model for lipid biosynthesis in eukaryotic algae.</title>
        <authorList>
            <person name="Hulatt C.J."/>
            <person name="Posewitz M.C."/>
        </authorList>
    </citation>
    <scope>NUCLEOTIDE SEQUENCE</scope>
    <source>
        <strain evidence="12">NIVA-4/92</strain>
    </source>
</reference>
<dbReference type="PRINTS" id="PR01433">
    <property type="entry name" value="POLYCYSTIN2"/>
</dbReference>
<evidence type="ECO:0000256" key="7">
    <source>
        <dbReference type="PIRSR" id="PIRSR603915-1"/>
    </source>
</evidence>
<comment type="subcellular location">
    <subcellularLocation>
        <location evidence="1">Membrane</location>
        <topology evidence="1">Multi-pass membrane protein</topology>
    </subcellularLocation>
</comment>
<keyword evidence="7" id="KW-0813">Transport</keyword>
<feature type="transmembrane region" description="Helical" evidence="9">
    <location>
        <begin position="357"/>
        <end position="380"/>
    </location>
</feature>
<dbReference type="InterPro" id="IPR046791">
    <property type="entry name" value="Polycystin_dom"/>
</dbReference>
<evidence type="ECO:0000256" key="2">
    <source>
        <dbReference type="ARBA" id="ARBA00007200"/>
    </source>
</evidence>